<dbReference type="AlphaFoldDB" id="A0A1Y0VRA7"/>
<dbReference type="InterPro" id="IPR018392">
    <property type="entry name" value="LysM"/>
</dbReference>
<feature type="region of interest" description="Disordered" evidence="1">
    <location>
        <begin position="152"/>
        <end position="291"/>
    </location>
</feature>
<feature type="compositionally biased region" description="Basic and acidic residues" evidence="1">
    <location>
        <begin position="161"/>
        <end position="175"/>
    </location>
</feature>
<evidence type="ECO:0000256" key="1">
    <source>
        <dbReference type="SAM" id="MobiDB-lite"/>
    </source>
</evidence>
<dbReference type="Gene3D" id="3.10.350.10">
    <property type="entry name" value="LysM domain"/>
    <property type="match status" value="1"/>
</dbReference>
<keyword evidence="2" id="KW-0732">Signal</keyword>
<dbReference type="SUPFAM" id="SSF54106">
    <property type="entry name" value="LysM domain"/>
    <property type="match status" value="1"/>
</dbReference>
<dbReference type="SMART" id="SM00257">
    <property type="entry name" value="LysM"/>
    <property type="match status" value="1"/>
</dbReference>
<evidence type="ECO:0000313" key="5">
    <source>
        <dbReference type="Proteomes" id="UP000196118"/>
    </source>
</evidence>
<proteinExistence type="predicted"/>
<feature type="chain" id="PRO_5013344809" evidence="2">
    <location>
        <begin position="30"/>
        <end position="429"/>
    </location>
</feature>
<dbReference type="CDD" id="cd00118">
    <property type="entry name" value="LysM"/>
    <property type="match status" value="1"/>
</dbReference>
<evidence type="ECO:0000313" key="4">
    <source>
        <dbReference type="EMBL" id="ARW20741.1"/>
    </source>
</evidence>
<feature type="compositionally biased region" description="Polar residues" evidence="1">
    <location>
        <begin position="277"/>
        <end position="286"/>
    </location>
</feature>
<dbReference type="InterPro" id="IPR036779">
    <property type="entry name" value="LysM_dom_sf"/>
</dbReference>
<accession>A0A1Y0VRA7</accession>
<sequence>MNKKRITGAALATALLFAPLAIQTSTAMADSFYTQQTNAERADITNWVANTTEDISNNINAQHIDTNNLHGNKYVIQWGDTLSGISDATGISMAKLAYDNNIQNIDLIYAGDTLVLNRDGEVPSDWHYYGDGVYVAKTKVTINNFVDNSHNTVNINVSPISHEEGSSSSKSKDDSNEYISDLDPDGKKGEAASDTDSSSDSKSSSKNHHSDSKSDSDEMDESDFSDAVSNEVSSKLGLNDGKLTVDFTGKDDDSDSDVNTDDTSDDSDSDTEDVYDNNQNISTGSDKLTDENAEKLAGKIVAQLKADGKTKDIDKADNVELMIEANDDDFSFNVTLTTTDDSDSDEDSNSDDSDADTDSEGADSEDTDTDSEDVDSSSDESSDEDTDFDDESEDADTDTEDEDQNSSSEDEDSNNQVTTNDDENTDTEE</sequence>
<feature type="compositionally biased region" description="Acidic residues" evidence="1">
    <location>
        <begin position="340"/>
        <end position="413"/>
    </location>
</feature>
<dbReference type="Pfam" id="PF01476">
    <property type="entry name" value="LysM"/>
    <property type="match status" value="1"/>
</dbReference>
<feature type="compositionally biased region" description="Low complexity" evidence="1">
    <location>
        <begin position="194"/>
        <end position="204"/>
    </location>
</feature>
<dbReference type="EC" id="3.5.1.28" evidence="4"/>
<feature type="domain" description="LysM" evidence="3">
    <location>
        <begin position="72"/>
        <end position="116"/>
    </location>
</feature>
<feature type="signal peptide" evidence="2">
    <location>
        <begin position="1"/>
        <end position="29"/>
    </location>
</feature>
<evidence type="ECO:0000256" key="2">
    <source>
        <dbReference type="SAM" id="SignalP"/>
    </source>
</evidence>
<dbReference type="PROSITE" id="PS51782">
    <property type="entry name" value="LYSM"/>
    <property type="match status" value="1"/>
</dbReference>
<dbReference type="GO" id="GO:0008745">
    <property type="term" value="F:N-acetylmuramoyl-L-alanine amidase activity"/>
    <property type="evidence" value="ECO:0007669"/>
    <property type="project" value="UniProtKB-EC"/>
</dbReference>
<keyword evidence="4" id="KW-0378">Hydrolase</keyword>
<feature type="compositionally biased region" description="Acidic residues" evidence="1">
    <location>
        <begin position="252"/>
        <end position="275"/>
    </location>
</feature>
<name>A0A1Y0VRA7_PEDPE</name>
<feature type="compositionally biased region" description="Acidic residues" evidence="1">
    <location>
        <begin position="420"/>
        <end position="429"/>
    </location>
</feature>
<organism evidence="4 5">
    <name type="scientific">Pediococcus pentosaceus</name>
    <dbReference type="NCBI Taxonomy" id="1255"/>
    <lineage>
        <taxon>Bacteria</taxon>
        <taxon>Bacillati</taxon>
        <taxon>Bacillota</taxon>
        <taxon>Bacilli</taxon>
        <taxon>Lactobacillales</taxon>
        <taxon>Lactobacillaceae</taxon>
        <taxon>Pediococcus</taxon>
    </lineage>
</organism>
<dbReference type="EMBL" id="CP021474">
    <property type="protein sequence ID" value="ARW20741.1"/>
    <property type="molecule type" value="Genomic_DNA"/>
</dbReference>
<dbReference type="Proteomes" id="UP000196118">
    <property type="component" value="Chromosome"/>
</dbReference>
<evidence type="ECO:0000259" key="3">
    <source>
        <dbReference type="PROSITE" id="PS51782"/>
    </source>
</evidence>
<feature type="region of interest" description="Disordered" evidence="1">
    <location>
        <begin position="326"/>
        <end position="429"/>
    </location>
</feature>
<dbReference type="RefSeq" id="WP_094104843.1">
    <property type="nucleotide sequence ID" value="NZ_CP085178.1"/>
</dbReference>
<reference evidence="4 5" key="1">
    <citation type="submission" date="2017-05" db="EMBL/GenBank/DDBJ databases">
        <title>Genome sequence of Pediococcus pentosaceus strain SRCM100892.</title>
        <authorList>
            <person name="Cho S.H."/>
        </authorList>
    </citation>
    <scope>NUCLEOTIDE SEQUENCE [LARGE SCALE GENOMIC DNA]</scope>
    <source>
        <strain evidence="4 5">SRCM100892</strain>
    </source>
</reference>
<protein>
    <submittedName>
        <fullName evidence="4">N-acetylmuramoyl-L-alanine amidase</fullName>
        <ecNumber evidence="4">3.5.1.28</ecNumber>
    </submittedName>
</protein>
<gene>
    <name evidence="4" type="ORF">S100892_02206</name>
</gene>